<evidence type="ECO:0000259" key="5">
    <source>
        <dbReference type="SMART" id="SM00861"/>
    </source>
</evidence>
<dbReference type="AlphaFoldDB" id="X6NZE0"/>
<sequence length="449" mass="50468">KKKKKKKKSILLHGDAAFAGQGSVYESMALTELPDYTTGGVIHLVINNQIGFTTDAYAGRSSPYCTDVARSIAAPIFHVNGDDAEAVVRCAKMAVRYRQNFKTDAVVDMLCFRRYGHNEGDEPAFTQPFMYRVIDDKIKHNDTVLERYKKKLIEEKVITPEEIKGMEDRIVGILNESYEKSSTYKEGNPDWLGQNWTKMSGHQRTATEMSTAITEDVAKKIGIALTALPEGFTVHRNLKKFWRKKSNPLKKETALIGLGTGEALAFGSLLLEGYHVRLSGQDTERGTFSHRHAVIHEQKDVTAQHRPQYRPLCHIPGATGEFHVSNSNLSELAVLGFEYGYSTEHPNALVIWEAQFGDFANGAQVVFDQFISSAESKWLRSSGLVCLLPHGYESGGPEHSSARMERFLQCCNDNPDELTLNHLEQLQDINWQILNCTTPANFFHALRRQ</sequence>
<accession>X6NZE0</accession>
<organism evidence="6 7">
    <name type="scientific">Reticulomyxa filosa</name>
    <dbReference type="NCBI Taxonomy" id="46433"/>
    <lineage>
        <taxon>Eukaryota</taxon>
        <taxon>Sar</taxon>
        <taxon>Rhizaria</taxon>
        <taxon>Retaria</taxon>
        <taxon>Foraminifera</taxon>
        <taxon>Monothalamids</taxon>
        <taxon>Reticulomyxidae</taxon>
        <taxon>Reticulomyxa</taxon>
    </lineage>
</organism>
<dbReference type="SMART" id="SM00861">
    <property type="entry name" value="Transket_pyr"/>
    <property type="match status" value="1"/>
</dbReference>
<dbReference type="GO" id="GO:0006099">
    <property type="term" value="P:tricarboxylic acid cycle"/>
    <property type="evidence" value="ECO:0007669"/>
    <property type="project" value="TreeGrafter"/>
</dbReference>
<protein>
    <recommendedName>
        <fullName evidence="5">Transketolase-like pyrimidine-binding domain-containing protein</fullName>
    </recommendedName>
</protein>
<proteinExistence type="inferred from homology"/>
<evidence type="ECO:0000256" key="1">
    <source>
        <dbReference type="ARBA" id="ARBA00001964"/>
    </source>
</evidence>
<comment type="similarity">
    <text evidence="2">Belongs to the alpha-ketoglutarate dehydrogenase family.</text>
</comment>
<dbReference type="GO" id="GO:0030976">
    <property type="term" value="F:thiamine pyrophosphate binding"/>
    <property type="evidence" value="ECO:0007669"/>
    <property type="project" value="InterPro"/>
</dbReference>
<dbReference type="InterPro" id="IPR011603">
    <property type="entry name" value="2oxoglutarate_DH_E1"/>
</dbReference>
<dbReference type="Gene3D" id="3.40.50.970">
    <property type="match status" value="1"/>
</dbReference>
<keyword evidence="4" id="KW-0786">Thiamine pyrophosphate</keyword>
<feature type="non-terminal residue" evidence="6">
    <location>
        <position position="449"/>
    </location>
</feature>
<dbReference type="InterPro" id="IPR029061">
    <property type="entry name" value="THDP-binding"/>
</dbReference>
<evidence type="ECO:0000256" key="2">
    <source>
        <dbReference type="ARBA" id="ARBA00006936"/>
    </source>
</evidence>
<dbReference type="Pfam" id="PF00676">
    <property type="entry name" value="E1_dh"/>
    <property type="match status" value="1"/>
</dbReference>
<dbReference type="EMBL" id="ASPP01005000">
    <property type="protein sequence ID" value="ETO31331.1"/>
    <property type="molecule type" value="Genomic_DNA"/>
</dbReference>
<comment type="caution">
    <text evidence="6">The sequence shown here is derived from an EMBL/GenBank/DDBJ whole genome shotgun (WGS) entry which is preliminary data.</text>
</comment>
<evidence type="ECO:0000256" key="4">
    <source>
        <dbReference type="ARBA" id="ARBA00023052"/>
    </source>
</evidence>
<evidence type="ECO:0000313" key="6">
    <source>
        <dbReference type="EMBL" id="ETO31331.1"/>
    </source>
</evidence>
<dbReference type="InterPro" id="IPR001017">
    <property type="entry name" value="DH_E1"/>
</dbReference>
<dbReference type="GO" id="GO:0005739">
    <property type="term" value="C:mitochondrion"/>
    <property type="evidence" value="ECO:0007669"/>
    <property type="project" value="TreeGrafter"/>
</dbReference>
<keyword evidence="3" id="KW-0560">Oxidoreductase</keyword>
<dbReference type="Pfam" id="PF02779">
    <property type="entry name" value="Transket_pyr"/>
    <property type="match status" value="1"/>
</dbReference>
<dbReference type="PANTHER" id="PTHR23152:SF35">
    <property type="entry name" value="2-OXOGLUTARATE DEHYDROGENASE E1 COMPONENT"/>
    <property type="match status" value="1"/>
</dbReference>
<dbReference type="GO" id="GO:0004591">
    <property type="term" value="F:oxoglutarate dehydrogenase (succinyl-transferring) activity"/>
    <property type="evidence" value="ECO:0007669"/>
    <property type="project" value="TreeGrafter"/>
</dbReference>
<dbReference type="SUPFAM" id="SSF52518">
    <property type="entry name" value="Thiamin diphosphate-binding fold (THDP-binding)"/>
    <property type="match status" value="2"/>
</dbReference>
<dbReference type="Gene3D" id="3.40.50.12470">
    <property type="match status" value="1"/>
</dbReference>
<name>X6NZE0_RETFI</name>
<reference evidence="6 7" key="1">
    <citation type="journal article" date="2013" name="Curr. Biol.">
        <title>The Genome of the Foraminiferan Reticulomyxa filosa.</title>
        <authorList>
            <person name="Glockner G."/>
            <person name="Hulsmann N."/>
            <person name="Schleicher M."/>
            <person name="Noegel A.A."/>
            <person name="Eichinger L."/>
            <person name="Gallinger C."/>
            <person name="Pawlowski J."/>
            <person name="Sierra R."/>
            <person name="Euteneuer U."/>
            <person name="Pillet L."/>
            <person name="Moustafa A."/>
            <person name="Platzer M."/>
            <person name="Groth M."/>
            <person name="Szafranski K."/>
            <person name="Schliwa M."/>
        </authorList>
    </citation>
    <scope>NUCLEOTIDE SEQUENCE [LARGE SCALE GENOMIC DNA]</scope>
</reference>
<dbReference type="GO" id="GO:0045252">
    <property type="term" value="C:oxoglutarate dehydrogenase complex"/>
    <property type="evidence" value="ECO:0007669"/>
    <property type="project" value="TreeGrafter"/>
</dbReference>
<dbReference type="Proteomes" id="UP000023152">
    <property type="component" value="Unassembled WGS sequence"/>
</dbReference>
<gene>
    <name evidence="6" type="ORF">RFI_05789</name>
</gene>
<dbReference type="OrthoDB" id="413077at2759"/>
<dbReference type="InterPro" id="IPR005475">
    <property type="entry name" value="Transketolase-like_Pyr-bd"/>
</dbReference>
<dbReference type="PANTHER" id="PTHR23152">
    <property type="entry name" value="2-OXOGLUTARATE DEHYDROGENASE"/>
    <property type="match status" value="1"/>
</dbReference>
<comment type="cofactor">
    <cofactor evidence="1">
        <name>thiamine diphosphate</name>
        <dbReference type="ChEBI" id="CHEBI:58937"/>
    </cofactor>
</comment>
<dbReference type="OMA" id="AYCKCIF"/>
<evidence type="ECO:0000256" key="3">
    <source>
        <dbReference type="ARBA" id="ARBA00023002"/>
    </source>
</evidence>
<evidence type="ECO:0000313" key="7">
    <source>
        <dbReference type="Proteomes" id="UP000023152"/>
    </source>
</evidence>
<keyword evidence="7" id="KW-1185">Reference proteome</keyword>
<feature type="domain" description="Transketolase-like pyrimidine-binding" evidence="5">
    <location>
        <begin position="256"/>
        <end position="449"/>
    </location>
</feature>
<feature type="non-terminal residue" evidence="6">
    <location>
        <position position="1"/>
    </location>
</feature>